<gene>
    <name evidence="1" type="ORF">Aph01nite_64480</name>
</gene>
<protein>
    <submittedName>
        <fullName evidence="1">Uncharacterized protein</fullName>
    </submittedName>
</protein>
<name>A0A919QIA6_9ACTN</name>
<sequence>MLVVVAKISDFTAGGPDAVPPEVAAVPHPASKTAATHAKTTVSVLRITVTPSEVLQSRAK</sequence>
<dbReference type="Proteomes" id="UP000640052">
    <property type="component" value="Unassembled WGS sequence"/>
</dbReference>
<evidence type="ECO:0000313" key="2">
    <source>
        <dbReference type="Proteomes" id="UP000640052"/>
    </source>
</evidence>
<reference evidence="1" key="1">
    <citation type="submission" date="2021-01" db="EMBL/GenBank/DDBJ databases">
        <title>Whole genome shotgun sequence of Acrocarpospora phusangensis NBRC 108782.</title>
        <authorList>
            <person name="Komaki H."/>
            <person name="Tamura T."/>
        </authorList>
    </citation>
    <scope>NUCLEOTIDE SEQUENCE</scope>
    <source>
        <strain evidence="1">NBRC 108782</strain>
    </source>
</reference>
<dbReference type="AlphaFoldDB" id="A0A919QIA6"/>
<proteinExistence type="predicted"/>
<organism evidence="1 2">
    <name type="scientific">Acrocarpospora phusangensis</name>
    <dbReference type="NCBI Taxonomy" id="1070424"/>
    <lineage>
        <taxon>Bacteria</taxon>
        <taxon>Bacillati</taxon>
        <taxon>Actinomycetota</taxon>
        <taxon>Actinomycetes</taxon>
        <taxon>Streptosporangiales</taxon>
        <taxon>Streptosporangiaceae</taxon>
        <taxon>Acrocarpospora</taxon>
    </lineage>
</organism>
<dbReference type="EMBL" id="BOOA01000073">
    <property type="protein sequence ID" value="GIH28138.1"/>
    <property type="molecule type" value="Genomic_DNA"/>
</dbReference>
<comment type="caution">
    <text evidence="1">The sequence shown here is derived from an EMBL/GenBank/DDBJ whole genome shotgun (WGS) entry which is preliminary data.</text>
</comment>
<accession>A0A919QIA6</accession>
<evidence type="ECO:0000313" key="1">
    <source>
        <dbReference type="EMBL" id="GIH28138.1"/>
    </source>
</evidence>
<keyword evidence="2" id="KW-1185">Reference proteome</keyword>